<sequence>MHGLASAITTLLLATSAVCARSQNPPGKDAILLSNVNTLTLRANRQTSARRVSSIPQLKCVGPSKRVCELYQPDTMRCKNEGYGYDVEDVEWTCQASLPSEFKLGSTDVICEGYRNADDKWVLKGSCGVEYRLLLTEQGESRYGKIEKGSSEESGWLETIGNILLCVFILAVFAVILIAATGGFSNGDQRRRREGRGGGRGGYGGGPGGGGGGGGGGYGPYLPDPPPSYGSWNKPSSSQGWRPGFWSGSHGRCSSGIWRRTILSQSSIFSWFDRAILYI</sequence>
<evidence type="ECO:0000313" key="18">
    <source>
        <dbReference type="Proteomes" id="UP001215712"/>
    </source>
</evidence>
<dbReference type="PANTHER" id="PTHR15929:SF0">
    <property type="entry name" value="STORE-OPERATED CALCIUM ENTRY-ASSOCIATED REGULATORY FACTOR"/>
    <property type="match status" value="1"/>
</dbReference>
<evidence type="ECO:0000256" key="13">
    <source>
        <dbReference type="ARBA" id="ARBA00031116"/>
    </source>
</evidence>
<organism evidence="17 18">
    <name type="scientific">Penicillium malachiteum</name>
    <dbReference type="NCBI Taxonomy" id="1324776"/>
    <lineage>
        <taxon>Eukaryota</taxon>
        <taxon>Fungi</taxon>
        <taxon>Dikarya</taxon>
        <taxon>Ascomycota</taxon>
        <taxon>Pezizomycotina</taxon>
        <taxon>Eurotiomycetes</taxon>
        <taxon>Eurotiomycetidae</taxon>
        <taxon>Eurotiales</taxon>
        <taxon>Aspergillaceae</taxon>
        <taxon>Penicillium</taxon>
    </lineage>
</organism>
<feature type="signal peptide" evidence="16">
    <location>
        <begin position="1"/>
        <end position="20"/>
    </location>
</feature>
<evidence type="ECO:0000256" key="9">
    <source>
        <dbReference type="ARBA" id="ARBA00022837"/>
    </source>
</evidence>
<dbReference type="GO" id="GO:0005789">
    <property type="term" value="C:endoplasmic reticulum membrane"/>
    <property type="evidence" value="ECO:0007669"/>
    <property type="project" value="UniProtKB-SubCell"/>
</dbReference>
<keyword evidence="10 15" id="KW-1133">Transmembrane helix</keyword>
<name>A0AAD6HJ54_9EURO</name>
<evidence type="ECO:0000256" key="6">
    <source>
        <dbReference type="ARBA" id="ARBA00022692"/>
    </source>
</evidence>
<keyword evidence="4" id="KW-0813">Transport</keyword>
<keyword evidence="6 15" id="KW-0812">Transmembrane</keyword>
<evidence type="ECO:0000256" key="16">
    <source>
        <dbReference type="SAM" id="SignalP"/>
    </source>
</evidence>
<comment type="similarity">
    <text evidence="2">Belongs to the SARAF family.</text>
</comment>
<dbReference type="InterPro" id="IPR009567">
    <property type="entry name" value="SARAF"/>
</dbReference>
<keyword evidence="5" id="KW-0109">Calcium transport</keyword>
<feature type="region of interest" description="Disordered" evidence="14">
    <location>
        <begin position="187"/>
        <end position="220"/>
    </location>
</feature>
<dbReference type="Pfam" id="PF06682">
    <property type="entry name" value="SARAF"/>
    <property type="match status" value="1"/>
</dbReference>
<evidence type="ECO:0000256" key="10">
    <source>
        <dbReference type="ARBA" id="ARBA00022989"/>
    </source>
</evidence>
<dbReference type="AlphaFoldDB" id="A0AAD6HJ54"/>
<keyword evidence="9" id="KW-0106">Calcium</keyword>
<feature type="transmembrane region" description="Helical" evidence="15">
    <location>
        <begin position="160"/>
        <end position="184"/>
    </location>
</feature>
<accession>A0AAD6HJ54</accession>
<evidence type="ECO:0000256" key="1">
    <source>
        <dbReference type="ARBA" id="ARBA00004115"/>
    </source>
</evidence>
<evidence type="ECO:0000256" key="8">
    <source>
        <dbReference type="ARBA" id="ARBA00022824"/>
    </source>
</evidence>
<feature type="compositionally biased region" description="Gly residues" evidence="14">
    <location>
        <begin position="198"/>
        <end position="219"/>
    </location>
</feature>
<evidence type="ECO:0000256" key="7">
    <source>
        <dbReference type="ARBA" id="ARBA00022729"/>
    </source>
</evidence>
<evidence type="ECO:0000256" key="15">
    <source>
        <dbReference type="SAM" id="Phobius"/>
    </source>
</evidence>
<evidence type="ECO:0000313" key="17">
    <source>
        <dbReference type="EMBL" id="KAJ5719659.1"/>
    </source>
</evidence>
<gene>
    <name evidence="17" type="ORF">N7493_007237</name>
</gene>
<reference evidence="17" key="1">
    <citation type="journal article" date="2023" name="IMA Fungus">
        <title>Comparative genomic study of the Penicillium genus elucidates a diverse pangenome and 15 lateral gene transfer events.</title>
        <authorList>
            <person name="Petersen C."/>
            <person name="Sorensen T."/>
            <person name="Nielsen M.R."/>
            <person name="Sondergaard T.E."/>
            <person name="Sorensen J.L."/>
            <person name="Fitzpatrick D.A."/>
            <person name="Frisvad J.C."/>
            <person name="Nielsen K.L."/>
        </authorList>
    </citation>
    <scope>NUCLEOTIDE SEQUENCE</scope>
    <source>
        <strain evidence="17">IBT 17514</strain>
    </source>
</reference>
<proteinExistence type="inferred from homology"/>
<evidence type="ECO:0000256" key="14">
    <source>
        <dbReference type="SAM" id="MobiDB-lite"/>
    </source>
</evidence>
<protein>
    <recommendedName>
        <fullName evidence="3">Store-operated calcium entry-associated regulatory factor</fullName>
    </recommendedName>
    <alternativeName>
        <fullName evidence="13">Transmembrane protein 66</fullName>
    </alternativeName>
</protein>
<feature type="compositionally biased region" description="Basic and acidic residues" evidence="14">
    <location>
        <begin position="188"/>
        <end position="197"/>
    </location>
</feature>
<evidence type="ECO:0000256" key="2">
    <source>
        <dbReference type="ARBA" id="ARBA00006833"/>
    </source>
</evidence>
<keyword evidence="18" id="KW-1185">Reference proteome</keyword>
<evidence type="ECO:0000256" key="5">
    <source>
        <dbReference type="ARBA" id="ARBA00022568"/>
    </source>
</evidence>
<dbReference type="GO" id="GO:0006816">
    <property type="term" value="P:calcium ion transport"/>
    <property type="evidence" value="ECO:0007669"/>
    <property type="project" value="UniProtKB-KW"/>
</dbReference>
<comment type="caution">
    <text evidence="17">The sequence shown here is derived from an EMBL/GenBank/DDBJ whole genome shotgun (WGS) entry which is preliminary data.</text>
</comment>
<evidence type="ECO:0000256" key="3">
    <source>
        <dbReference type="ARBA" id="ARBA00016584"/>
    </source>
</evidence>
<dbReference type="EMBL" id="JAQJAN010000010">
    <property type="protein sequence ID" value="KAJ5719659.1"/>
    <property type="molecule type" value="Genomic_DNA"/>
</dbReference>
<keyword evidence="11" id="KW-0406">Ion transport</keyword>
<evidence type="ECO:0000256" key="4">
    <source>
        <dbReference type="ARBA" id="ARBA00022448"/>
    </source>
</evidence>
<reference evidence="17" key="2">
    <citation type="submission" date="2023-01" db="EMBL/GenBank/DDBJ databases">
        <authorList>
            <person name="Petersen C."/>
        </authorList>
    </citation>
    <scope>NUCLEOTIDE SEQUENCE</scope>
    <source>
        <strain evidence="17">IBT 17514</strain>
    </source>
</reference>
<keyword evidence="7 16" id="KW-0732">Signal</keyword>
<dbReference type="GO" id="GO:2001256">
    <property type="term" value="P:regulation of store-operated calcium entry"/>
    <property type="evidence" value="ECO:0007669"/>
    <property type="project" value="InterPro"/>
</dbReference>
<evidence type="ECO:0000256" key="11">
    <source>
        <dbReference type="ARBA" id="ARBA00023065"/>
    </source>
</evidence>
<comment type="subcellular location">
    <subcellularLocation>
        <location evidence="1">Endoplasmic reticulum membrane</location>
        <topology evidence="1">Single-pass type I membrane protein</topology>
    </subcellularLocation>
</comment>
<dbReference type="PANTHER" id="PTHR15929">
    <property type="entry name" value="STORE-OPERATED CALCIUM ENTRY-ASSOCIATED REGULATORY FACTOR"/>
    <property type="match status" value="1"/>
</dbReference>
<keyword evidence="12 15" id="KW-0472">Membrane</keyword>
<keyword evidence="8" id="KW-0256">Endoplasmic reticulum</keyword>
<evidence type="ECO:0000256" key="12">
    <source>
        <dbReference type="ARBA" id="ARBA00023136"/>
    </source>
</evidence>
<feature type="chain" id="PRO_5042110696" description="Store-operated calcium entry-associated regulatory factor" evidence="16">
    <location>
        <begin position="21"/>
        <end position="279"/>
    </location>
</feature>
<dbReference type="Proteomes" id="UP001215712">
    <property type="component" value="Unassembled WGS sequence"/>
</dbReference>